<name>A0A1W1D402_9ZZZZ</name>
<dbReference type="EMBL" id="FPHP01000022">
    <property type="protein sequence ID" value="SFV75230.1"/>
    <property type="molecule type" value="Genomic_DNA"/>
</dbReference>
<accession>A0A1W1D402</accession>
<reference evidence="1" key="1">
    <citation type="submission" date="2016-10" db="EMBL/GenBank/DDBJ databases">
        <authorList>
            <person name="de Groot N.N."/>
        </authorList>
    </citation>
    <scope>NUCLEOTIDE SEQUENCE</scope>
</reference>
<organism evidence="1">
    <name type="scientific">hydrothermal vent metagenome</name>
    <dbReference type="NCBI Taxonomy" id="652676"/>
    <lineage>
        <taxon>unclassified sequences</taxon>
        <taxon>metagenomes</taxon>
        <taxon>ecological metagenomes</taxon>
    </lineage>
</organism>
<dbReference type="AlphaFoldDB" id="A0A1W1D402"/>
<sequence>MISLTKQIAVVTVVTLFATTLASVFESKYTRFYNNAKQEAVGTVKFNSLGEIVCH</sequence>
<proteinExistence type="predicted"/>
<protein>
    <submittedName>
        <fullName evidence="1">Uncharacterized protein</fullName>
    </submittedName>
</protein>
<evidence type="ECO:0000313" key="1">
    <source>
        <dbReference type="EMBL" id="SFV75230.1"/>
    </source>
</evidence>
<gene>
    <name evidence="1" type="ORF">MNB_SM-3-277</name>
</gene>